<dbReference type="Proteomes" id="UP001268819">
    <property type="component" value="Unassembled WGS sequence"/>
</dbReference>
<dbReference type="PANTHER" id="PTHR30348:SF4">
    <property type="entry name" value="DUF72 DOMAIN-CONTAINING PROTEIN"/>
    <property type="match status" value="1"/>
</dbReference>
<dbReference type="Pfam" id="PF01904">
    <property type="entry name" value="DUF72"/>
    <property type="match status" value="1"/>
</dbReference>
<comment type="caution">
    <text evidence="1">The sequence shown here is derived from an EMBL/GenBank/DDBJ whole genome shotgun (WGS) entry which is preliminary data.</text>
</comment>
<dbReference type="RefSeq" id="WP_310302087.1">
    <property type="nucleotide sequence ID" value="NZ_BAAAXB010000001.1"/>
</dbReference>
<reference evidence="1 2" key="1">
    <citation type="submission" date="2023-07" db="EMBL/GenBank/DDBJ databases">
        <title>Sequencing the genomes of 1000 actinobacteria strains.</title>
        <authorList>
            <person name="Klenk H.-P."/>
        </authorList>
    </citation>
    <scope>NUCLEOTIDE SEQUENCE [LARGE SCALE GENOMIC DNA]</scope>
    <source>
        <strain evidence="1 2">DSM 43749</strain>
    </source>
</reference>
<dbReference type="EMBL" id="JAVDSG010000001">
    <property type="protein sequence ID" value="MDR6591655.1"/>
    <property type="molecule type" value="Genomic_DNA"/>
</dbReference>
<dbReference type="Gene3D" id="3.20.20.410">
    <property type="entry name" value="Protein of unknown function UPF0759"/>
    <property type="match status" value="1"/>
</dbReference>
<dbReference type="SUPFAM" id="SSF117396">
    <property type="entry name" value="TM1631-like"/>
    <property type="match status" value="1"/>
</dbReference>
<gene>
    <name evidence="1" type="ORF">J2S66_000039</name>
</gene>
<proteinExistence type="predicted"/>
<name>A0ABU1PLX0_9PSEU</name>
<keyword evidence="2" id="KW-1185">Reference proteome</keyword>
<dbReference type="InterPro" id="IPR002763">
    <property type="entry name" value="DUF72"/>
</dbReference>
<dbReference type="PANTHER" id="PTHR30348">
    <property type="entry name" value="UNCHARACTERIZED PROTEIN YECE"/>
    <property type="match status" value="1"/>
</dbReference>
<organism evidence="1 2">
    <name type="scientific">Saccharothrix longispora</name>
    <dbReference type="NCBI Taxonomy" id="33920"/>
    <lineage>
        <taxon>Bacteria</taxon>
        <taxon>Bacillati</taxon>
        <taxon>Actinomycetota</taxon>
        <taxon>Actinomycetes</taxon>
        <taxon>Pseudonocardiales</taxon>
        <taxon>Pseudonocardiaceae</taxon>
        <taxon>Saccharothrix</taxon>
    </lineage>
</organism>
<sequence>MSFTRVVQGNSVTVGEIRIGTSGWHYPQWRGDFYPRGLQQRLELQFLSRRFDTVEVNGSFYGLRRPTDYASWSARTPDDFVFAVKGHREITHHKRLRDVGDDLREFYDSGVLDLGPKLGPVLWQLPPTLPWRPERLAAFLDQLPPVRHALEIRHPTWDNPELVEMLTEHGVALCAAESAGRFPEPVEPTADFAYVRLHGDRELYKSAYSDEALDKWASRVREWAKSRDVYVYFDNTMDNAAPHDALALAQRLS</sequence>
<protein>
    <submittedName>
        <fullName evidence="1">Uncharacterized protein YecE (DUF72 family)</fullName>
    </submittedName>
</protein>
<evidence type="ECO:0000313" key="1">
    <source>
        <dbReference type="EMBL" id="MDR6591655.1"/>
    </source>
</evidence>
<evidence type="ECO:0000313" key="2">
    <source>
        <dbReference type="Proteomes" id="UP001268819"/>
    </source>
</evidence>
<accession>A0ABU1PLX0</accession>
<dbReference type="InterPro" id="IPR036520">
    <property type="entry name" value="UPF0759_sf"/>
</dbReference>